<organism evidence="2 3">
    <name type="scientific">Agromyces flavus</name>
    <dbReference type="NCBI Taxonomy" id="589382"/>
    <lineage>
        <taxon>Bacteria</taxon>
        <taxon>Bacillati</taxon>
        <taxon>Actinomycetota</taxon>
        <taxon>Actinomycetes</taxon>
        <taxon>Micrococcales</taxon>
        <taxon>Microbacteriaceae</taxon>
        <taxon>Agromyces</taxon>
    </lineage>
</organism>
<dbReference type="RefSeq" id="WP_166670913.1">
    <property type="nucleotide sequence ID" value="NZ_BMDN01000002.1"/>
</dbReference>
<keyword evidence="1" id="KW-0472">Membrane</keyword>
<name>A0ABT1KM73_9MICO</name>
<evidence type="ECO:0000313" key="3">
    <source>
        <dbReference type="Proteomes" id="UP000893823"/>
    </source>
</evidence>
<feature type="transmembrane region" description="Helical" evidence="1">
    <location>
        <begin position="28"/>
        <end position="47"/>
    </location>
</feature>
<evidence type="ECO:0000313" key="2">
    <source>
        <dbReference type="EMBL" id="MCP2366942.1"/>
    </source>
</evidence>
<keyword evidence="1" id="KW-1133">Transmembrane helix</keyword>
<dbReference type="EMBL" id="SODL02000002">
    <property type="protein sequence ID" value="MCP2366942.1"/>
    <property type="molecule type" value="Genomic_DNA"/>
</dbReference>
<reference evidence="2" key="1">
    <citation type="submission" date="2022-06" db="EMBL/GenBank/DDBJ databases">
        <title>Genomic Encyclopedia of Type Strains, Phase III (KMG-III): the genomes of soil and plant-associated and newly described type strains.</title>
        <authorList>
            <person name="Whitman W."/>
        </authorList>
    </citation>
    <scope>NUCLEOTIDE SEQUENCE</scope>
    <source>
        <strain evidence="2">CPCC 202695</strain>
    </source>
</reference>
<accession>A0ABT1KM73</accession>
<sequence>MIDESARREPVEVLIKEARNRARRRRGAYLIAASALAISAGAFAMFAGSSLDPDQ</sequence>
<gene>
    <name evidence="2" type="ORF">BCL57_001096</name>
</gene>
<keyword evidence="3" id="KW-1185">Reference proteome</keyword>
<evidence type="ECO:0000256" key="1">
    <source>
        <dbReference type="SAM" id="Phobius"/>
    </source>
</evidence>
<keyword evidence="1" id="KW-0812">Transmembrane</keyword>
<protein>
    <submittedName>
        <fullName evidence="2">Uncharacterized protein</fullName>
    </submittedName>
</protein>
<dbReference type="Proteomes" id="UP000893823">
    <property type="component" value="Unassembled WGS sequence"/>
</dbReference>
<proteinExistence type="predicted"/>
<comment type="caution">
    <text evidence="2">The sequence shown here is derived from an EMBL/GenBank/DDBJ whole genome shotgun (WGS) entry which is preliminary data.</text>
</comment>